<reference evidence="2 3" key="1">
    <citation type="journal article" date="2015" name="Proc. Natl. Acad. Sci. U.S.A.">
        <title>The resurrection genome of Boea hygrometrica: A blueprint for survival of dehydration.</title>
        <authorList>
            <person name="Xiao L."/>
            <person name="Yang G."/>
            <person name="Zhang L."/>
            <person name="Yang X."/>
            <person name="Zhao S."/>
            <person name="Ji Z."/>
            <person name="Zhou Q."/>
            <person name="Hu M."/>
            <person name="Wang Y."/>
            <person name="Chen M."/>
            <person name="Xu Y."/>
            <person name="Jin H."/>
            <person name="Xiao X."/>
            <person name="Hu G."/>
            <person name="Bao F."/>
            <person name="Hu Y."/>
            <person name="Wan P."/>
            <person name="Li L."/>
            <person name="Deng X."/>
            <person name="Kuang T."/>
            <person name="Xiang C."/>
            <person name="Zhu J.K."/>
            <person name="Oliver M.J."/>
            <person name="He Y."/>
        </authorList>
    </citation>
    <scope>NUCLEOTIDE SEQUENCE [LARGE SCALE GENOMIC DNA]</scope>
    <source>
        <strain evidence="3">cv. XS01</strain>
    </source>
</reference>
<evidence type="ECO:0000313" key="3">
    <source>
        <dbReference type="Proteomes" id="UP000250235"/>
    </source>
</evidence>
<dbReference type="Proteomes" id="UP000250235">
    <property type="component" value="Unassembled WGS sequence"/>
</dbReference>
<organism evidence="2 3">
    <name type="scientific">Dorcoceras hygrometricum</name>
    <dbReference type="NCBI Taxonomy" id="472368"/>
    <lineage>
        <taxon>Eukaryota</taxon>
        <taxon>Viridiplantae</taxon>
        <taxon>Streptophyta</taxon>
        <taxon>Embryophyta</taxon>
        <taxon>Tracheophyta</taxon>
        <taxon>Spermatophyta</taxon>
        <taxon>Magnoliopsida</taxon>
        <taxon>eudicotyledons</taxon>
        <taxon>Gunneridae</taxon>
        <taxon>Pentapetalae</taxon>
        <taxon>asterids</taxon>
        <taxon>lamiids</taxon>
        <taxon>Lamiales</taxon>
        <taxon>Gesneriaceae</taxon>
        <taxon>Didymocarpoideae</taxon>
        <taxon>Trichosporeae</taxon>
        <taxon>Loxocarpinae</taxon>
        <taxon>Dorcoceras</taxon>
    </lineage>
</organism>
<sequence>MEHTGMARMFQTLVEIGLEGYLTAFGSIYEAAVLAELVNHLKETSDAKKGEGDKSVDMKEDKDRVDKGKVQEVLGVKDQIIEGEKEVATVRGEDGFEKG</sequence>
<proteinExistence type="predicted"/>
<gene>
    <name evidence="2" type="ORF">F511_25956</name>
</gene>
<dbReference type="EMBL" id="KQ994476">
    <property type="protein sequence ID" value="KZV48167.1"/>
    <property type="molecule type" value="Genomic_DNA"/>
</dbReference>
<evidence type="ECO:0000313" key="2">
    <source>
        <dbReference type="EMBL" id="KZV48167.1"/>
    </source>
</evidence>
<dbReference type="AlphaFoldDB" id="A0A2Z7CQE3"/>
<evidence type="ECO:0000256" key="1">
    <source>
        <dbReference type="SAM" id="MobiDB-lite"/>
    </source>
</evidence>
<accession>A0A2Z7CQE3</accession>
<name>A0A2Z7CQE3_9LAMI</name>
<protein>
    <submittedName>
        <fullName evidence="2">Uncharacterized protein</fullName>
    </submittedName>
</protein>
<keyword evidence="3" id="KW-1185">Reference proteome</keyword>
<feature type="region of interest" description="Disordered" evidence="1">
    <location>
        <begin position="44"/>
        <end position="64"/>
    </location>
</feature>